<organism evidence="1 2">
    <name type="scientific">Corynebacterium phocae</name>
    <dbReference type="NCBI Taxonomy" id="161895"/>
    <lineage>
        <taxon>Bacteria</taxon>
        <taxon>Bacillati</taxon>
        <taxon>Actinomycetota</taxon>
        <taxon>Actinomycetes</taxon>
        <taxon>Mycobacteriales</taxon>
        <taxon>Corynebacteriaceae</taxon>
        <taxon>Corynebacterium</taxon>
    </lineage>
</organism>
<sequence length="130" mass="14313">MDGELDGDFEDDGVEVCDLVLEFVAVVSSLSVFDPGLHAVRARHKAANRGTNFFNFFPFKINFCVGLNLARGGDGAVVPVLPQKAPCSVRRFWLGRFSSPLMSLDVPSKMALDILILESDFKVRPQTVPR</sequence>
<name>A0A1L7D0R3_9CORY</name>
<reference evidence="1 2" key="1">
    <citation type="submission" date="2014-08" db="EMBL/GenBank/DDBJ databases">
        <title>Complete genome sequence of Corynebacterium phocae M408/89/1(T)(=DSM 44612(T)), isolated from the common seal (Phoca vitulina).</title>
        <authorList>
            <person name="Ruckert C."/>
            <person name="Albersmeier A."/>
            <person name="Winkler A."/>
            <person name="Kalinowski J."/>
        </authorList>
    </citation>
    <scope>NUCLEOTIDE SEQUENCE [LARGE SCALE GENOMIC DNA]</scope>
    <source>
        <strain evidence="1 2">M408/89/1</strain>
    </source>
</reference>
<dbReference type="EMBL" id="CP009249">
    <property type="protein sequence ID" value="APT91653.1"/>
    <property type="molecule type" value="Genomic_DNA"/>
</dbReference>
<keyword evidence="2" id="KW-1185">Reference proteome</keyword>
<dbReference type="KEGG" id="cpho:CPHO_00465"/>
<dbReference type="AlphaFoldDB" id="A0A1L7D0R3"/>
<evidence type="ECO:0000313" key="2">
    <source>
        <dbReference type="Proteomes" id="UP000185491"/>
    </source>
</evidence>
<gene>
    <name evidence="1" type="ORF">CPHO_00465</name>
</gene>
<evidence type="ECO:0000313" key="1">
    <source>
        <dbReference type="EMBL" id="APT91653.1"/>
    </source>
</evidence>
<proteinExistence type="predicted"/>
<accession>A0A1L7D0R3</accession>
<protein>
    <submittedName>
        <fullName evidence="1">Uncharacterized protein</fullName>
    </submittedName>
</protein>
<dbReference type="Proteomes" id="UP000185491">
    <property type="component" value="Chromosome"/>
</dbReference>